<keyword evidence="1" id="KW-0472">Membrane</keyword>
<keyword evidence="4" id="KW-1185">Reference proteome</keyword>
<dbReference type="InterPro" id="IPR021309">
    <property type="entry name" value="YgaP-like_TM"/>
</dbReference>
<feature type="transmembrane region" description="Helical" evidence="1">
    <location>
        <begin position="12"/>
        <end position="29"/>
    </location>
</feature>
<proteinExistence type="predicted"/>
<evidence type="ECO:0000259" key="2">
    <source>
        <dbReference type="Pfam" id="PF11127"/>
    </source>
</evidence>
<organism evidence="3 4">
    <name type="scientific">Nitrospira lenta</name>
    <dbReference type="NCBI Taxonomy" id="1436998"/>
    <lineage>
        <taxon>Bacteria</taxon>
        <taxon>Pseudomonadati</taxon>
        <taxon>Nitrospirota</taxon>
        <taxon>Nitrospiria</taxon>
        <taxon>Nitrospirales</taxon>
        <taxon>Nitrospiraceae</taxon>
        <taxon>Nitrospira</taxon>
    </lineage>
</organism>
<dbReference type="EMBL" id="OUNR01000001">
    <property type="protein sequence ID" value="SPP63143.1"/>
    <property type="molecule type" value="Genomic_DNA"/>
</dbReference>
<feature type="transmembrane region" description="Helical" evidence="1">
    <location>
        <begin position="35"/>
        <end position="56"/>
    </location>
</feature>
<dbReference type="Pfam" id="PF11127">
    <property type="entry name" value="YgaP-like_TM"/>
    <property type="match status" value="1"/>
</dbReference>
<dbReference type="AlphaFoldDB" id="A0A330L1Q4"/>
<evidence type="ECO:0000256" key="1">
    <source>
        <dbReference type="SAM" id="Phobius"/>
    </source>
</evidence>
<name>A0A330L1Q4_9BACT</name>
<gene>
    <name evidence="3" type="ORF">NITLEN_10229</name>
</gene>
<evidence type="ECO:0000313" key="4">
    <source>
        <dbReference type="Proteomes" id="UP000248168"/>
    </source>
</evidence>
<sequence length="72" mass="7309">MTCNVGGIERPIRMIVGILALGIGAFAELPPVGTGVALVVGTIALVTGAIGFCPLWRVFGINTCPITAGRKS</sequence>
<accession>A0A330L1Q4</accession>
<dbReference type="InParanoid" id="A0A330L1Q4"/>
<dbReference type="RefSeq" id="WP_219999362.1">
    <property type="nucleotide sequence ID" value="NZ_OUNR01000001.1"/>
</dbReference>
<evidence type="ECO:0000313" key="3">
    <source>
        <dbReference type="EMBL" id="SPP63143.1"/>
    </source>
</evidence>
<feature type="domain" description="Inner membrane protein YgaP-like transmembrane" evidence="2">
    <location>
        <begin position="1"/>
        <end position="65"/>
    </location>
</feature>
<keyword evidence="1" id="KW-0812">Transmembrane</keyword>
<protein>
    <recommendedName>
        <fullName evidence="2">Inner membrane protein YgaP-like transmembrane domain-containing protein</fullName>
    </recommendedName>
</protein>
<keyword evidence="1" id="KW-1133">Transmembrane helix</keyword>
<reference evidence="4" key="1">
    <citation type="submission" date="2018-04" db="EMBL/GenBank/DDBJ databases">
        <authorList>
            <person name="Lucker S."/>
            <person name="Sakoula D."/>
        </authorList>
    </citation>
    <scope>NUCLEOTIDE SEQUENCE [LARGE SCALE GENOMIC DNA]</scope>
</reference>
<dbReference type="Proteomes" id="UP000248168">
    <property type="component" value="Unassembled WGS sequence"/>
</dbReference>